<feature type="transmembrane region" description="Helical" evidence="6">
    <location>
        <begin position="330"/>
        <end position="350"/>
    </location>
</feature>
<dbReference type="EMBL" id="JACBGI020000006">
    <property type="protein sequence ID" value="MBF6057763.1"/>
    <property type="molecule type" value="Genomic_DNA"/>
</dbReference>
<dbReference type="InterPro" id="IPR003841">
    <property type="entry name" value="Na/Pi_transpt"/>
</dbReference>
<reference evidence="8 9" key="2">
    <citation type="submission" date="2020-11" db="EMBL/GenBank/DDBJ databases">
        <title>Sulfur oxidizing isolate from Hospital Hole Sinkhole.</title>
        <authorList>
            <person name="Scott K.M."/>
        </authorList>
    </citation>
    <scope>NUCLEOTIDE SEQUENCE [LARGE SCALE GENOMIC DNA]</scope>
    <source>
        <strain evidence="8 9">HH1</strain>
    </source>
</reference>
<dbReference type="PANTHER" id="PTHR10010:SF46">
    <property type="entry name" value="SODIUM-DEPENDENT PHOSPHATE TRANSPORT PROTEIN 2B"/>
    <property type="match status" value="1"/>
</dbReference>
<evidence type="ECO:0000256" key="4">
    <source>
        <dbReference type="ARBA" id="ARBA00022989"/>
    </source>
</evidence>
<feature type="signal peptide" evidence="7">
    <location>
        <begin position="1"/>
        <end position="25"/>
    </location>
</feature>
<sequence>MQRFIRLFSVLSSLFFLFYVSDVLAQDGDQNKLNWFEMLVWFGGGLALFLFGMEQMIQGVMSVAGNQIKNILKSLTKNRVIGALTGAGLTAIIQSSSITTVLSVGFVSAGLISLSQAAGIIMGANLGTTITGQIIAFKIDNVALLMIAVGFLMQFIGQLNKTRSIGQMLMGLGLLFFGMDVMSQGMAPLRSYAPFLELMTELQNPLFGILVGLVFTALVQSSSATIGIVIAMAGNGLLTLPVGIALIMGANIGTTITAMLATIGKSRDALRAGLIHLFFNLLAVLIWLAFIPELANFATMISDHELLTSTDDFLLLAENTPREIANANTILNLFSLIVFLPTIPLFVWLVTKIVPVIEDEKAGNEIKAESLDESFISTSSLALEAVVLELGHYDKHQDLFYKRVVGLISDPKLEKLRKETEKIQKFRAYQRQIISYLGRIGQESLTPKEQQQQVQLMMVIHSLESMMDAIEHNIFHVLHRLIQNDIKPSETMLNLVGQLTSEVGKAMTKSVHSIIDNDNDAAISVIAVEATVEHLIQEALNHQLRHFQPTEERLGIFRYEMELIEGFKQLYSLAKRIAHLRLEIDPNAVKPESAKIS</sequence>
<evidence type="ECO:0000256" key="3">
    <source>
        <dbReference type="ARBA" id="ARBA00022692"/>
    </source>
</evidence>
<dbReference type="Gene3D" id="1.20.58.220">
    <property type="entry name" value="Phosphate transport system protein phou homolog 2, domain 2"/>
    <property type="match status" value="1"/>
</dbReference>
<comment type="subcellular location">
    <subcellularLocation>
        <location evidence="1">Cell membrane</location>
        <topology evidence="1">Multi-pass membrane protein</topology>
    </subcellularLocation>
</comment>
<keyword evidence="5 6" id="KW-0472">Membrane</keyword>
<proteinExistence type="predicted"/>
<dbReference type="PANTHER" id="PTHR10010">
    <property type="entry name" value="SOLUTE CARRIER FAMILY 34 SODIUM PHOSPHATE , MEMBER 2-RELATED"/>
    <property type="match status" value="1"/>
</dbReference>
<name>A0ABS0BVB3_9GAMM</name>
<feature type="chain" id="PRO_5045204253" evidence="7">
    <location>
        <begin position="26"/>
        <end position="597"/>
    </location>
</feature>
<dbReference type="InterPro" id="IPR038078">
    <property type="entry name" value="PhoU-like_sf"/>
</dbReference>
<dbReference type="Proteomes" id="UP001193680">
    <property type="component" value="Unassembled WGS sequence"/>
</dbReference>
<accession>A0ABS0BVB3</accession>
<evidence type="ECO:0000256" key="7">
    <source>
        <dbReference type="SAM" id="SignalP"/>
    </source>
</evidence>
<keyword evidence="4 6" id="KW-1133">Transmembrane helix</keyword>
<dbReference type="RefSeq" id="WP_185977909.1">
    <property type="nucleotide sequence ID" value="NZ_JACBGI020000006.1"/>
</dbReference>
<feature type="transmembrane region" description="Helical" evidence="6">
    <location>
        <begin position="207"/>
        <end position="230"/>
    </location>
</feature>
<feature type="transmembrane region" description="Helical" evidence="6">
    <location>
        <begin position="101"/>
        <end position="122"/>
    </location>
</feature>
<organism evidence="8 9">
    <name type="scientific">Thiomicrorhabdus heinhorstiae</name>
    <dbReference type="NCBI Taxonomy" id="2748010"/>
    <lineage>
        <taxon>Bacteria</taxon>
        <taxon>Pseudomonadati</taxon>
        <taxon>Pseudomonadota</taxon>
        <taxon>Gammaproteobacteria</taxon>
        <taxon>Thiotrichales</taxon>
        <taxon>Piscirickettsiaceae</taxon>
        <taxon>Thiomicrorhabdus</taxon>
    </lineage>
</organism>
<feature type="transmembrane region" description="Helical" evidence="6">
    <location>
        <begin position="168"/>
        <end position="187"/>
    </location>
</feature>
<evidence type="ECO:0000256" key="6">
    <source>
        <dbReference type="SAM" id="Phobius"/>
    </source>
</evidence>
<feature type="transmembrane region" description="Helical" evidence="6">
    <location>
        <begin position="35"/>
        <end position="53"/>
    </location>
</feature>
<evidence type="ECO:0000256" key="2">
    <source>
        <dbReference type="ARBA" id="ARBA00022475"/>
    </source>
</evidence>
<dbReference type="SUPFAM" id="SSF109755">
    <property type="entry name" value="PhoU-like"/>
    <property type="match status" value="1"/>
</dbReference>
<dbReference type="NCBIfam" id="TIGR00704">
    <property type="entry name" value="NaPi_cotrn_rel"/>
    <property type="match status" value="1"/>
</dbReference>
<feature type="transmembrane region" description="Helical" evidence="6">
    <location>
        <begin position="237"/>
        <end position="263"/>
    </location>
</feature>
<evidence type="ECO:0000256" key="1">
    <source>
        <dbReference type="ARBA" id="ARBA00004651"/>
    </source>
</evidence>
<feature type="transmembrane region" description="Helical" evidence="6">
    <location>
        <begin position="269"/>
        <end position="290"/>
    </location>
</feature>
<dbReference type="Pfam" id="PF02690">
    <property type="entry name" value="Na_Pi_cotrans"/>
    <property type="match status" value="2"/>
</dbReference>
<keyword evidence="9" id="KW-1185">Reference proteome</keyword>
<evidence type="ECO:0000313" key="9">
    <source>
        <dbReference type="Proteomes" id="UP001193680"/>
    </source>
</evidence>
<keyword evidence="7" id="KW-0732">Signal</keyword>
<feature type="transmembrane region" description="Helical" evidence="6">
    <location>
        <begin position="134"/>
        <end position="156"/>
    </location>
</feature>
<keyword evidence="2" id="KW-1003">Cell membrane</keyword>
<comment type="caution">
    <text evidence="8">The sequence shown here is derived from an EMBL/GenBank/DDBJ whole genome shotgun (WGS) entry which is preliminary data.</text>
</comment>
<keyword evidence="3 6" id="KW-0812">Transmembrane</keyword>
<dbReference type="NCBIfam" id="NF037997">
    <property type="entry name" value="Na_Pi_symport"/>
    <property type="match status" value="1"/>
</dbReference>
<evidence type="ECO:0000313" key="8">
    <source>
        <dbReference type="EMBL" id="MBF6057763.1"/>
    </source>
</evidence>
<evidence type="ECO:0000256" key="5">
    <source>
        <dbReference type="ARBA" id="ARBA00023136"/>
    </source>
</evidence>
<protein>
    <submittedName>
        <fullName evidence="8">Na/Pi cotransporter family protein</fullName>
    </submittedName>
</protein>
<gene>
    <name evidence="8" type="ORF">H8792_005355</name>
</gene>
<reference evidence="8 9" key="1">
    <citation type="submission" date="2020-06" db="EMBL/GenBank/DDBJ databases">
        <authorList>
            <person name="Scott K."/>
        </authorList>
    </citation>
    <scope>NUCLEOTIDE SEQUENCE [LARGE SCALE GENOMIC DNA]</scope>
    <source>
        <strain evidence="8 9">HH1</strain>
    </source>
</reference>
<dbReference type="InterPro" id="IPR004633">
    <property type="entry name" value="NaPi_cotrn-rel/YqeW-like"/>
</dbReference>